<dbReference type="Pfam" id="PF00156">
    <property type="entry name" value="Pribosyltran"/>
    <property type="match status" value="1"/>
</dbReference>
<evidence type="ECO:0000256" key="3">
    <source>
        <dbReference type="ARBA" id="ARBA00022676"/>
    </source>
</evidence>
<evidence type="ECO:0000256" key="4">
    <source>
        <dbReference type="ARBA" id="ARBA00022679"/>
    </source>
</evidence>
<comment type="pathway">
    <text evidence="1 7">Pyrimidine metabolism; UMP biosynthesis via de novo pathway; UMP from orotate: step 1/2.</text>
</comment>
<dbReference type="GO" id="GO:0004588">
    <property type="term" value="F:orotate phosphoribosyltransferase activity"/>
    <property type="evidence" value="ECO:0007669"/>
    <property type="project" value="UniProtKB-UniRule"/>
</dbReference>
<evidence type="ECO:0000256" key="2">
    <source>
        <dbReference type="ARBA" id="ARBA00011971"/>
    </source>
</evidence>
<dbReference type="GO" id="GO:0019856">
    <property type="term" value="P:pyrimidine nucleobase biosynthetic process"/>
    <property type="evidence" value="ECO:0007669"/>
    <property type="project" value="InterPro"/>
</dbReference>
<comment type="subunit">
    <text evidence="7">Homodimer.</text>
</comment>
<organism evidence="9 10">
    <name type="scientific">Mariprofundus erugo</name>
    <dbReference type="NCBI Taxonomy" id="2528639"/>
    <lineage>
        <taxon>Bacteria</taxon>
        <taxon>Pseudomonadati</taxon>
        <taxon>Pseudomonadota</taxon>
        <taxon>Candidatius Mariprofundia</taxon>
        <taxon>Mariprofundales</taxon>
        <taxon>Mariprofundaceae</taxon>
        <taxon>Mariprofundus</taxon>
    </lineage>
</organism>
<feature type="binding site" description="in other chain" evidence="7">
    <location>
        <begin position="114"/>
        <end position="122"/>
    </location>
    <ligand>
        <name>5-phospho-alpha-D-ribose 1-diphosphate</name>
        <dbReference type="ChEBI" id="CHEBI:58017"/>
        <note>ligand shared between dimeric partners</note>
    </ligand>
</feature>
<dbReference type="EC" id="2.4.2.10" evidence="2 7"/>
<feature type="domain" description="Phosphoribosyltransferase" evidence="8">
    <location>
        <begin position="43"/>
        <end position="147"/>
    </location>
</feature>
<dbReference type="InterPro" id="IPR000836">
    <property type="entry name" value="PRTase_dom"/>
</dbReference>
<dbReference type="NCBIfam" id="TIGR01367">
    <property type="entry name" value="pyrE_Therm"/>
    <property type="match status" value="1"/>
</dbReference>
<comment type="caution">
    <text evidence="9">The sequence shown here is derived from an EMBL/GenBank/DDBJ whole genome shotgun (WGS) entry which is preliminary data.</text>
</comment>
<feature type="binding site" evidence="7">
    <location>
        <position position="118"/>
    </location>
    <ligand>
        <name>orotate</name>
        <dbReference type="ChEBI" id="CHEBI:30839"/>
    </ligand>
</feature>
<evidence type="ECO:0000256" key="5">
    <source>
        <dbReference type="ARBA" id="ARBA00022842"/>
    </source>
</evidence>
<evidence type="ECO:0000313" key="10">
    <source>
        <dbReference type="Proteomes" id="UP000306585"/>
    </source>
</evidence>
<keyword evidence="6 7" id="KW-0665">Pyrimidine biosynthesis</keyword>
<feature type="binding site" description="in other chain" evidence="7">
    <location>
        <position position="92"/>
    </location>
    <ligand>
        <name>5-phospho-alpha-D-ribose 1-diphosphate</name>
        <dbReference type="ChEBI" id="CHEBI:58017"/>
        <note>ligand shared between dimeric partners</note>
    </ligand>
</feature>
<dbReference type="SUPFAM" id="SSF53271">
    <property type="entry name" value="PRTase-like"/>
    <property type="match status" value="1"/>
</dbReference>
<gene>
    <name evidence="7" type="primary">pyrE</name>
    <name evidence="9" type="ORF">FEF65_05125</name>
</gene>
<name>A0A5R9GUW0_9PROT</name>
<evidence type="ECO:0000259" key="8">
    <source>
        <dbReference type="Pfam" id="PF00156"/>
    </source>
</evidence>
<dbReference type="EMBL" id="VBRY01000004">
    <property type="protein sequence ID" value="TLS67832.1"/>
    <property type="molecule type" value="Genomic_DNA"/>
</dbReference>
<feature type="binding site" evidence="7">
    <location>
        <position position="146"/>
    </location>
    <ligand>
        <name>orotate</name>
        <dbReference type="ChEBI" id="CHEBI:30839"/>
    </ligand>
</feature>
<comment type="function">
    <text evidence="7">Catalyzes the transfer of a ribosyl phosphate group from 5-phosphoribose 1-diphosphate to orotate, leading to the formation of orotidine monophosphate (OMP).</text>
</comment>
<dbReference type="PANTHER" id="PTHR19278">
    <property type="entry name" value="OROTATE PHOSPHORIBOSYLTRANSFERASE"/>
    <property type="match status" value="1"/>
</dbReference>
<keyword evidence="4 7" id="KW-0808">Transferase</keyword>
<comment type="similarity">
    <text evidence="7">Belongs to the purine/pyrimidine phosphoribosyltransferase family. PyrE subfamily.</text>
</comment>
<dbReference type="Proteomes" id="UP000306585">
    <property type="component" value="Unassembled WGS sequence"/>
</dbReference>
<accession>A0A5R9GUW0</accession>
<comment type="catalytic activity">
    <reaction evidence="7">
        <text>orotidine 5'-phosphate + diphosphate = orotate + 5-phospho-alpha-D-ribose 1-diphosphate</text>
        <dbReference type="Rhea" id="RHEA:10380"/>
        <dbReference type="ChEBI" id="CHEBI:30839"/>
        <dbReference type="ChEBI" id="CHEBI:33019"/>
        <dbReference type="ChEBI" id="CHEBI:57538"/>
        <dbReference type="ChEBI" id="CHEBI:58017"/>
        <dbReference type="EC" id="2.4.2.10"/>
    </reaction>
</comment>
<dbReference type="Gene3D" id="3.40.50.2020">
    <property type="match status" value="1"/>
</dbReference>
<keyword evidence="5 7" id="KW-0460">Magnesium</keyword>
<dbReference type="GO" id="GO:0044205">
    <property type="term" value="P:'de novo' UMP biosynthetic process"/>
    <property type="evidence" value="ECO:0007669"/>
    <property type="project" value="UniProtKB-UniRule"/>
</dbReference>
<dbReference type="PANTHER" id="PTHR19278:SF9">
    <property type="entry name" value="URIDINE 5'-MONOPHOSPHATE SYNTHASE"/>
    <property type="match status" value="1"/>
</dbReference>
<comment type="caution">
    <text evidence="7">Lacks conserved residue(s) required for the propagation of feature annotation.</text>
</comment>
<dbReference type="UniPathway" id="UPA00070">
    <property type="reaction ID" value="UER00119"/>
</dbReference>
<dbReference type="InterPro" id="IPR029057">
    <property type="entry name" value="PRTase-like"/>
</dbReference>
<dbReference type="CDD" id="cd06223">
    <property type="entry name" value="PRTases_typeI"/>
    <property type="match status" value="1"/>
</dbReference>
<keyword evidence="10" id="KW-1185">Reference proteome</keyword>
<dbReference type="RefSeq" id="WP_138238728.1">
    <property type="nucleotide sequence ID" value="NZ_VBRY01000004.1"/>
</dbReference>
<protein>
    <recommendedName>
        <fullName evidence="2 7">Orotate phosphoribosyltransferase</fullName>
        <shortName evidence="7">OPRT</shortName>
        <shortName evidence="7">OPRTase</shortName>
        <ecNumber evidence="2 7">2.4.2.10</ecNumber>
    </recommendedName>
</protein>
<dbReference type="InterPro" id="IPR023031">
    <property type="entry name" value="OPRT"/>
</dbReference>
<proteinExistence type="inferred from homology"/>
<dbReference type="GO" id="GO:0000287">
    <property type="term" value="F:magnesium ion binding"/>
    <property type="evidence" value="ECO:0007669"/>
    <property type="project" value="UniProtKB-UniRule"/>
</dbReference>
<dbReference type="HAMAP" id="MF_01208">
    <property type="entry name" value="PyrE"/>
    <property type="match status" value="1"/>
</dbReference>
<keyword evidence="3 7" id="KW-0328">Glycosyltransferase</keyword>
<evidence type="ECO:0000256" key="7">
    <source>
        <dbReference type="HAMAP-Rule" id="MF_01208"/>
    </source>
</evidence>
<dbReference type="AlphaFoldDB" id="A0A5R9GUW0"/>
<comment type="cofactor">
    <cofactor evidence="7">
        <name>Mg(2+)</name>
        <dbReference type="ChEBI" id="CHEBI:18420"/>
    </cofactor>
</comment>
<evidence type="ECO:0000256" key="1">
    <source>
        <dbReference type="ARBA" id="ARBA00004889"/>
    </source>
</evidence>
<feature type="binding site" evidence="7">
    <location>
        <position position="91"/>
    </location>
    <ligand>
        <name>5-phospho-alpha-D-ribose 1-diphosphate</name>
        <dbReference type="ChEBI" id="CHEBI:58017"/>
        <note>ligand shared between dimeric partners</note>
    </ligand>
</feature>
<dbReference type="InterPro" id="IPR006273">
    <property type="entry name" value="Orotate_PRibTrfase_bac"/>
</dbReference>
<evidence type="ECO:0000313" key="9">
    <source>
        <dbReference type="EMBL" id="TLS67832.1"/>
    </source>
</evidence>
<reference evidence="9 10" key="1">
    <citation type="journal article" date="2019" name="Appl. Environ. Microbiol.">
        <title>Environmental Evidence and Genomic Insight of Iron-oxidizing Bacteria Preference Towards More Corrosion Resistant Stainless Steel at Higher Salinities.</title>
        <authorList>
            <person name="Garrison C.E."/>
            <person name="Price K.A."/>
            <person name="Field E.K."/>
        </authorList>
    </citation>
    <scope>NUCLEOTIDE SEQUENCE [LARGE SCALE GENOMIC DNA]</scope>
    <source>
        <strain evidence="9 10">P3</strain>
    </source>
</reference>
<sequence>MNETTMLAMYEQAGALLNGHFILSSGRHSARYLQSALVLMNLDNAAALAAELIGKVDADGIDMVVSPAIGGLVIGQEVARQLGKPFLFTERKEGEMQLRRGFTIPAGARLLVVEDVITTGGSVRECMAVVREQGGNPVMVVAVVDRAPAAEGRFDVPYATALTLDVETYAADSCPLCAEGTPAVKPGSRGAA</sequence>
<evidence type="ECO:0000256" key="6">
    <source>
        <dbReference type="ARBA" id="ARBA00022975"/>
    </source>
</evidence>